<dbReference type="Proteomes" id="UP000515160">
    <property type="component" value="Chromosome 3"/>
</dbReference>
<dbReference type="InterPro" id="IPR018114">
    <property type="entry name" value="TRYPSIN_HIS"/>
</dbReference>
<comment type="domain">
    <text evidence="11">The clip domain consists of 35-55 residues which are 'knitted' together usually by 3 conserved disulfide bonds forming a clip-like compact structure.</text>
</comment>
<keyword evidence="3 11" id="KW-0732">Signal</keyword>
<dbReference type="FunFam" id="2.40.10.10:FF:000078">
    <property type="entry name" value="Serine protease H137"/>
    <property type="match status" value="1"/>
</dbReference>
<dbReference type="RefSeq" id="XP_051860268.1">
    <property type="nucleotide sequence ID" value="XM_052004308.1"/>
</dbReference>
<dbReference type="CDD" id="cd00190">
    <property type="entry name" value="Tryp_SPc"/>
    <property type="match status" value="1"/>
</dbReference>
<dbReference type="FunFam" id="2.40.10.10:FF:000028">
    <property type="entry name" value="Serine protease easter"/>
    <property type="match status" value="1"/>
</dbReference>
<evidence type="ECO:0000256" key="3">
    <source>
        <dbReference type="ARBA" id="ARBA00022729"/>
    </source>
</evidence>
<dbReference type="InterPro" id="IPR001314">
    <property type="entry name" value="Peptidase_S1A"/>
</dbReference>
<name>A0A9C6T2H2_DROAB</name>
<sequence length="361" mass="40527">MFKLSVIFILVFGSAIAFAPIDVERNADALCIRGDSKPGYCVLLRQCSFIKNILSEIRPGIPPTPTNKLYIQKSKCGSRPKNTRHVCCEENEKIDQAIHDLSTEDCGRFETDKIIGGKEIQLMSRPWMALLNFRNTDGKNAFTCGGTLINKRYVLTAAHCFTNQKLLYVRLGEHNISQQIDCKGNRCAPSVEDMGIERIFVHEKYSHETGHNDIALVKLSKDVEFRESIMPICLPTSEILQQRVNTLQGFRVTGWGKTENTSFSDVPMEAVVNRVDHSICQQEYTKTIDSNQICASKSLKNFCNGDSGGPLSYIPYLNGHQRFVQYGVVSFGSENCTDGYSGVYTNVGSYIRWIAYKIATK</sequence>
<dbReference type="InterPro" id="IPR051487">
    <property type="entry name" value="Ser/Thr_Proteases_Immune/Dev"/>
</dbReference>
<keyword evidence="7" id="KW-0865">Zymogen</keyword>
<evidence type="ECO:0000256" key="9">
    <source>
        <dbReference type="ARBA" id="ARBA00023180"/>
    </source>
</evidence>
<dbReference type="GO" id="GO:0051604">
    <property type="term" value="P:protein maturation"/>
    <property type="evidence" value="ECO:0007669"/>
    <property type="project" value="UniProtKB-ARBA"/>
</dbReference>
<feature type="domain" description="Clip" evidence="13">
    <location>
        <begin position="30"/>
        <end position="88"/>
    </location>
</feature>
<evidence type="ECO:0000256" key="8">
    <source>
        <dbReference type="ARBA" id="ARBA00023157"/>
    </source>
</evidence>
<gene>
    <name evidence="15" type="primary">LOC117568046</name>
</gene>
<dbReference type="Gene3D" id="3.30.1640.30">
    <property type="match status" value="1"/>
</dbReference>
<dbReference type="GO" id="GO:0004252">
    <property type="term" value="F:serine-type endopeptidase activity"/>
    <property type="evidence" value="ECO:0007669"/>
    <property type="project" value="UniProtKB-UniRule"/>
</dbReference>
<dbReference type="InterPro" id="IPR043504">
    <property type="entry name" value="Peptidase_S1_PA_chymotrypsin"/>
</dbReference>
<feature type="domain" description="Peptidase S1" evidence="12">
    <location>
        <begin position="114"/>
        <end position="359"/>
    </location>
</feature>
<dbReference type="PROSITE" id="PS00134">
    <property type="entry name" value="TRYPSIN_HIS"/>
    <property type="match status" value="1"/>
</dbReference>
<dbReference type="GO" id="GO:0005576">
    <property type="term" value="C:extracellular region"/>
    <property type="evidence" value="ECO:0007669"/>
    <property type="project" value="UniProtKB-SubCell"/>
</dbReference>
<dbReference type="EC" id="3.4.21.-" evidence="11"/>
<keyword evidence="2" id="KW-0479">Metal-binding</keyword>
<dbReference type="SMART" id="SM00020">
    <property type="entry name" value="Tryp_SPc"/>
    <property type="match status" value="1"/>
</dbReference>
<evidence type="ECO:0000256" key="5">
    <source>
        <dbReference type="ARBA" id="ARBA00022825"/>
    </source>
</evidence>
<feature type="signal peptide" evidence="11">
    <location>
        <begin position="1"/>
        <end position="17"/>
    </location>
</feature>
<dbReference type="PROSITE" id="PS50240">
    <property type="entry name" value="TRYPSIN_DOM"/>
    <property type="match status" value="1"/>
</dbReference>
<keyword evidence="5 11" id="KW-0720">Serine protease</keyword>
<dbReference type="Pfam" id="PF12032">
    <property type="entry name" value="CLIP"/>
    <property type="match status" value="1"/>
</dbReference>
<dbReference type="InterPro" id="IPR022700">
    <property type="entry name" value="CLIP"/>
</dbReference>
<dbReference type="GO" id="GO:0006508">
    <property type="term" value="P:proteolysis"/>
    <property type="evidence" value="ECO:0007669"/>
    <property type="project" value="UniProtKB-KW"/>
</dbReference>
<dbReference type="Pfam" id="PF00089">
    <property type="entry name" value="Trypsin"/>
    <property type="match status" value="1"/>
</dbReference>
<evidence type="ECO:0000256" key="7">
    <source>
        <dbReference type="ARBA" id="ARBA00023145"/>
    </source>
</evidence>
<dbReference type="PROSITE" id="PS51888">
    <property type="entry name" value="CLIP"/>
    <property type="match status" value="1"/>
</dbReference>
<keyword evidence="11" id="KW-0964">Secreted</keyword>
<evidence type="ECO:0000256" key="10">
    <source>
        <dbReference type="ARBA" id="ARBA00024195"/>
    </source>
</evidence>
<evidence type="ECO:0000256" key="4">
    <source>
        <dbReference type="ARBA" id="ARBA00022801"/>
    </source>
</evidence>
<dbReference type="SMART" id="SM00680">
    <property type="entry name" value="CLIP"/>
    <property type="match status" value="1"/>
</dbReference>
<keyword evidence="4 11" id="KW-0378">Hydrolase</keyword>
<evidence type="ECO:0000259" key="12">
    <source>
        <dbReference type="PROSITE" id="PS50240"/>
    </source>
</evidence>
<keyword evidence="9" id="KW-0325">Glycoprotein</keyword>
<dbReference type="InterPro" id="IPR038565">
    <property type="entry name" value="CLIP_sf"/>
</dbReference>
<keyword evidence="6" id="KW-0106">Calcium</keyword>
<proteinExistence type="inferred from homology"/>
<evidence type="ECO:0000259" key="13">
    <source>
        <dbReference type="PROSITE" id="PS51888"/>
    </source>
</evidence>
<evidence type="ECO:0000256" key="1">
    <source>
        <dbReference type="ARBA" id="ARBA00022670"/>
    </source>
</evidence>
<organism evidence="14 15">
    <name type="scientific">Drosophila albomicans</name>
    <name type="common">Fruit fly</name>
    <dbReference type="NCBI Taxonomy" id="7291"/>
    <lineage>
        <taxon>Eukaryota</taxon>
        <taxon>Metazoa</taxon>
        <taxon>Ecdysozoa</taxon>
        <taxon>Arthropoda</taxon>
        <taxon>Hexapoda</taxon>
        <taxon>Insecta</taxon>
        <taxon>Pterygota</taxon>
        <taxon>Neoptera</taxon>
        <taxon>Endopterygota</taxon>
        <taxon>Diptera</taxon>
        <taxon>Brachycera</taxon>
        <taxon>Muscomorpha</taxon>
        <taxon>Ephydroidea</taxon>
        <taxon>Drosophilidae</taxon>
        <taxon>Drosophila</taxon>
    </lineage>
</organism>
<evidence type="ECO:0000313" key="14">
    <source>
        <dbReference type="Proteomes" id="UP000515160"/>
    </source>
</evidence>
<evidence type="ECO:0000313" key="15">
    <source>
        <dbReference type="RefSeq" id="XP_051860268.1"/>
    </source>
</evidence>
<dbReference type="OrthoDB" id="8250810at2759"/>
<dbReference type="Gene3D" id="2.40.10.10">
    <property type="entry name" value="Trypsin-like serine proteases"/>
    <property type="match status" value="2"/>
</dbReference>
<evidence type="ECO:0000256" key="11">
    <source>
        <dbReference type="RuleBase" id="RU366078"/>
    </source>
</evidence>
<dbReference type="GeneID" id="117568046"/>
<dbReference type="AlphaFoldDB" id="A0A9C6T2H2"/>
<dbReference type="GO" id="GO:0046872">
    <property type="term" value="F:metal ion binding"/>
    <property type="evidence" value="ECO:0007669"/>
    <property type="project" value="UniProtKB-KW"/>
</dbReference>
<evidence type="ECO:0000256" key="6">
    <source>
        <dbReference type="ARBA" id="ARBA00022837"/>
    </source>
</evidence>
<protein>
    <recommendedName>
        <fullName evidence="11">CLIP domain-containing serine protease</fullName>
        <ecNumber evidence="11">3.4.21.-</ecNumber>
    </recommendedName>
</protein>
<dbReference type="PRINTS" id="PR00722">
    <property type="entry name" value="CHYMOTRYPSIN"/>
</dbReference>
<dbReference type="PANTHER" id="PTHR24256">
    <property type="entry name" value="TRYPTASE-RELATED"/>
    <property type="match status" value="1"/>
</dbReference>
<comment type="similarity">
    <text evidence="10 11">Belongs to the peptidase S1 family. CLIP subfamily.</text>
</comment>
<reference evidence="15" key="1">
    <citation type="submission" date="2025-08" db="UniProtKB">
        <authorList>
            <consortium name="RefSeq"/>
        </authorList>
    </citation>
    <scope>IDENTIFICATION</scope>
    <source>
        <strain evidence="15">15112-1751.03</strain>
        <tissue evidence="15">Whole Adult</tissue>
    </source>
</reference>
<accession>A0A9C6T2H2</accession>
<dbReference type="InterPro" id="IPR001254">
    <property type="entry name" value="Trypsin_dom"/>
</dbReference>
<dbReference type="InterPro" id="IPR009003">
    <property type="entry name" value="Peptidase_S1_PA"/>
</dbReference>
<keyword evidence="8" id="KW-1015">Disulfide bond</keyword>
<dbReference type="SUPFAM" id="SSF50494">
    <property type="entry name" value="Trypsin-like serine proteases"/>
    <property type="match status" value="1"/>
</dbReference>
<keyword evidence="14" id="KW-1185">Reference proteome</keyword>
<evidence type="ECO:0000256" key="2">
    <source>
        <dbReference type="ARBA" id="ARBA00022723"/>
    </source>
</evidence>
<keyword evidence="1 11" id="KW-0645">Protease</keyword>
<comment type="subcellular location">
    <subcellularLocation>
        <location evidence="11">Secreted</location>
    </subcellularLocation>
</comment>
<feature type="chain" id="PRO_5039750524" description="CLIP domain-containing serine protease" evidence="11">
    <location>
        <begin position="18"/>
        <end position="361"/>
    </location>
</feature>